<sequence>MAFADMRHHYSGDLPFTTKALRHYGSALQCLQNIVDDGHMMSDDRVLAAMLLIDSFESLYLGRTEPLGPHFDAVMHVLHARGENQFFDHTGFSLWRVAHHRLLARQIMKREQPYPEQVAWFSKLDINNTPLRISSDVQRMSSLTGAAKKITSGDSLAETSSAENMEQARQLARAMQDLLESIGDWTTAMTETWKPTLKDPDEIRQWEETDESSFISIPHFKCPRTLSYRNIWLAYMWNFHAASQIVLRESLTEIVDYIATSQPGSYDEDEMQRYELAQQTAVHALSSVIIRTFPQLLGFMHKETREPYPLPKGKMAGRFFSLFAMCVVRTARFTTNEHKQTASEVIEWISSSHGLG</sequence>
<protein>
    <submittedName>
        <fullName evidence="1">Uncharacterized protein</fullName>
    </submittedName>
</protein>
<keyword evidence="2" id="KW-1185">Reference proteome</keyword>
<reference evidence="1" key="1">
    <citation type="submission" date="2022-10" db="EMBL/GenBank/DDBJ databases">
        <title>Culturing micro-colonial fungi from biological soil crusts in the Mojave desert and describing Neophaeococcomyces mojavensis, and introducing the new genera and species Taxawa tesnikishii.</title>
        <authorList>
            <person name="Kurbessoian T."/>
            <person name="Stajich J.E."/>
        </authorList>
    </citation>
    <scope>NUCLEOTIDE SEQUENCE</scope>
    <source>
        <strain evidence="1">TK_41</strain>
    </source>
</reference>
<dbReference type="Proteomes" id="UP001172673">
    <property type="component" value="Unassembled WGS sequence"/>
</dbReference>
<proteinExistence type="predicted"/>
<evidence type="ECO:0000313" key="2">
    <source>
        <dbReference type="Proteomes" id="UP001172673"/>
    </source>
</evidence>
<gene>
    <name evidence="1" type="ORF">H2200_003978</name>
</gene>
<comment type="caution">
    <text evidence="1">The sequence shown here is derived from an EMBL/GenBank/DDBJ whole genome shotgun (WGS) entry which is preliminary data.</text>
</comment>
<evidence type="ECO:0000313" key="1">
    <source>
        <dbReference type="EMBL" id="KAJ9612381.1"/>
    </source>
</evidence>
<name>A0AA39CLJ6_9EURO</name>
<dbReference type="PANTHER" id="PTHR38791">
    <property type="entry name" value="ZN(II)2CYS6 TRANSCRIPTION FACTOR (EUROFUNG)-RELATED-RELATED"/>
    <property type="match status" value="1"/>
</dbReference>
<organism evidence="1 2">
    <name type="scientific">Cladophialophora chaetospira</name>
    <dbReference type="NCBI Taxonomy" id="386627"/>
    <lineage>
        <taxon>Eukaryota</taxon>
        <taxon>Fungi</taxon>
        <taxon>Dikarya</taxon>
        <taxon>Ascomycota</taxon>
        <taxon>Pezizomycotina</taxon>
        <taxon>Eurotiomycetes</taxon>
        <taxon>Chaetothyriomycetidae</taxon>
        <taxon>Chaetothyriales</taxon>
        <taxon>Herpotrichiellaceae</taxon>
        <taxon>Cladophialophora</taxon>
    </lineage>
</organism>
<dbReference type="AlphaFoldDB" id="A0AA39CLJ6"/>
<dbReference type="EMBL" id="JAPDRK010000005">
    <property type="protein sequence ID" value="KAJ9612381.1"/>
    <property type="molecule type" value="Genomic_DNA"/>
</dbReference>
<accession>A0AA39CLJ6</accession>
<dbReference type="InterPro" id="IPR053175">
    <property type="entry name" value="DHMBA_Reg_Transcription_Factor"/>
</dbReference>